<dbReference type="Proteomes" id="UP000613255">
    <property type="component" value="Unassembled WGS sequence"/>
</dbReference>
<keyword evidence="3" id="KW-1185">Reference proteome</keyword>
<keyword evidence="1" id="KW-0812">Transmembrane</keyword>
<sequence length="62" mass="7178">MNDVHHDWRDQWIIDEVARAAENDRRIASIQRARRIAWIGPALIILAAPIGLLLCILFYTLI</sequence>
<keyword evidence="1" id="KW-1133">Transmembrane helix</keyword>
<feature type="transmembrane region" description="Helical" evidence="1">
    <location>
        <begin position="36"/>
        <end position="61"/>
    </location>
</feature>
<dbReference type="AlphaFoldDB" id="A0A934HHP5"/>
<name>A0A934HHP5_9RHOB</name>
<reference evidence="2" key="1">
    <citation type="submission" date="2020-12" db="EMBL/GenBank/DDBJ databases">
        <title>Pontibaca salina gen. nov., sp. nov., isolated from marine sediment.</title>
        <authorList>
            <person name="Bo J."/>
            <person name="Wang S."/>
            <person name="Song X."/>
            <person name="Du Z."/>
        </authorList>
    </citation>
    <scope>NUCLEOTIDE SEQUENCE</scope>
    <source>
        <strain evidence="2">S1109L</strain>
    </source>
</reference>
<gene>
    <name evidence="2" type="ORF">JAO82_00530</name>
</gene>
<evidence type="ECO:0000256" key="1">
    <source>
        <dbReference type="SAM" id="Phobius"/>
    </source>
</evidence>
<dbReference type="RefSeq" id="WP_198684382.1">
    <property type="nucleotide sequence ID" value="NZ_JAEIJD010000001.1"/>
</dbReference>
<organism evidence="2 3">
    <name type="scientific">Pontibaca salina</name>
    <dbReference type="NCBI Taxonomy" id="2795731"/>
    <lineage>
        <taxon>Bacteria</taxon>
        <taxon>Pseudomonadati</taxon>
        <taxon>Pseudomonadota</taxon>
        <taxon>Alphaproteobacteria</taxon>
        <taxon>Rhodobacterales</taxon>
        <taxon>Roseobacteraceae</taxon>
        <taxon>Pontibaca</taxon>
    </lineage>
</organism>
<evidence type="ECO:0000313" key="3">
    <source>
        <dbReference type="Proteomes" id="UP000613255"/>
    </source>
</evidence>
<comment type="caution">
    <text evidence="2">The sequence shown here is derived from an EMBL/GenBank/DDBJ whole genome shotgun (WGS) entry which is preliminary data.</text>
</comment>
<accession>A0A934HHP5</accession>
<dbReference type="EMBL" id="JAEIJD010000001">
    <property type="protein sequence ID" value="MBI6628354.1"/>
    <property type="molecule type" value="Genomic_DNA"/>
</dbReference>
<evidence type="ECO:0000313" key="2">
    <source>
        <dbReference type="EMBL" id="MBI6628354.1"/>
    </source>
</evidence>
<proteinExistence type="predicted"/>
<keyword evidence="1" id="KW-0472">Membrane</keyword>
<protein>
    <submittedName>
        <fullName evidence="2">Uncharacterized protein</fullName>
    </submittedName>
</protein>